<comment type="similarity">
    <text evidence="2">Belongs to the peptidase M1 family.</text>
</comment>
<evidence type="ECO:0000256" key="6">
    <source>
        <dbReference type="ARBA" id="ARBA00022833"/>
    </source>
</evidence>
<evidence type="ECO:0000256" key="2">
    <source>
        <dbReference type="ARBA" id="ARBA00010136"/>
    </source>
</evidence>
<dbReference type="GO" id="GO:0070006">
    <property type="term" value="F:metalloaminopeptidase activity"/>
    <property type="evidence" value="ECO:0007669"/>
    <property type="project" value="TreeGrafter"/>
</dbReference>
<dbReference type="GO" id="GO:0043171">
    <property type="term" value="P:peptide catabolic process"/>
    <property type="evidence" value="ECO:0007669"/>
    <property type="project" value="TreeGrafter"/>
</dbReference>
<dbReference type="GO" id="GO:0005886">
    <property type="term" value="C:plasma membrane"/>
    <property type="evidence" value="ECO:0007669"/>
    <property type="project" value="UniProtKB-SubCell"/>
</dbReference>
<dbReference type="InterPro" id="IPR027268">
    <property type="entry name" value="Peptidase_M4/M1_CTD_sf"/>
</dbReference>
<dbReference type="InterPro" id="IPR045357">
    <property type="entry name" value="Aminopeptidase_N-like_N"/>
</dbReference>
<keyword evidence="10" id="KW-1133">Transmembrane helix</keyword>
<dbReference type="GO" id="GO:0008270">
    <property type="term" value="F:zinc ion binding"/>
    <property type="evidence" value="ECO:0007669"/>
    <property type="project" value="InterPro"/>
</dbReference>
<keyword evidence="13" id="KW-0031">Aminopeptidase</keyword>
<keyword evidence="10" id="KW-0812">Transmembrane</keyword>
<dbReference type="InterPro" id="IPR042097">
    <property type="entry name" value="Aminopeptidase_N-like_N_sf"/>
</dbReference>
<dbReference type="EMBL" id="JAHLQT010011388">
    <property type="protein sequence ID" value="KAG7172392.1"/>
    <property type="molecule type" value="Genomic_DNA"/>
</dbReference>
<evidence type="ECO:0000313" key="14">
    <source>
        <dbReference type="Proteomes" id="UP000747542"/>
    </source>
</evidence>
<dbReference type="Gene3D" id="2.60.40.1730">
    <property type="entry name" value="tricorn interacting facor f3 domain"/>
    <property type="match status" value="1"/>
</dbReference>
<dbReference type="GO" id="GO:0042277">
    <property type="term" value="F:peptide binding"/>
    <property type="evidence" value="ECO:0007669"/>
    <property type="project" value="TreeGrafter"/>
</dbReference>
<keyword evidence="5" id="KW-0378">Hydrolase</keyword>
<feature type="domain" description="Peptidase M1 membrane alanine aminopeptidase" evidence="11">
    <location>
        <begin position="312"/>
        <end position="496"/>
    </location>
</feature>
<reference evidence="13" key="1">
    <citation type="journal article" date="2021" name="Sci. Adv.">
        <title>The American lobster genome reveals insights on longevity, neural, and immune adaptations.</title>
        <authorList>
            <person name="Polinski J.M."/>
            <person name="Zimin A.V."/>
            <person name="Clark K.F."/>
            <person name="Kohn A.B."/>
            <person name="Sadowski N."/>
            <person name="Timp W."/>
            <person name="Ptitsyn A."/>
            <person name="Khanna P."/>
            <person name="Romanova D.Y."/>
            <person name="Williams P."/>
            <person name="Greenwood S.J."/>
            <person name="Moroz L.L."/>
            <person name="Walt D.R."/>
            <person name="Bodnar A.G."/>
        </authorList>
    </citation>
    <scope>NUCLEOTIDE SEQUENCE</scope>
    <source>
        <strain evidence="13">GMGI-L3</strain>
    </source>
</reference>
<feature type="binding site" evidence="9">
    <location>
        <position position="386"/>
    </location>
    <ligand>
        <name>Zn(2+)</name>
        <dbReference type="ChEBI" id="CHEBI:29105"/>
        <note>catalytic</note>
    </ligand>
</feature>
<feature type="binding site" evidence="9">
    <location>
        <position position="382"/>
    </location>
    <ligand>
        <name>Zn(2+)</name>
        <dbReference type="ChEBI" id="CHEBI:29105"/>
        <note>catalytic</note>
    </ligand>
</feature>
<comment type="cofactor">
    <cofactor evidence="9">
        <name>Zn(2+)</name>
        <dbReference type="ChEBI" id="CHEBI:29105"/>
    </cofactor>
    <text evidence="9">Binds 1 zinc ion per subunit.</text>
</comment>
<accession>A0A8J5N3B5</accession>
<evidence type="ECO:0000256" key="7">
    <source>
        <dbReference type="ARBA" id="ARBA00023049"/>
    </source>
</evidence>
<evidence type="ECO:0000313" key="13">
    <source>
        <dbReference type="EMBL" id="KAG7172392.1"/>
    </source>
</evidence>
<keyword evidence="3" id="KW-0645">Protease</keyword>
<dbReference type="InterPro" id="IPR001930">
    <property type="entry name" value="Peptidase_M1"/>
</dbReference>
<name>A0A8J5N3B5_HOMAM</name>
<evidence type="ECO:0000259" key="12">
    <source>
        <dbReference type="Pfam" id="PF17900"/>
    </source>
</evidence>
<organism evidence="13 14">
    <name type="scientific">Homarus americanus</name>
    <name type="common">American lobster</name>
    <dbReference type="NCBI Taxonomy" id="6706"/>
    <lineage>
        <taxon>Eukaryota</taxon>
        <taxon>Metazoa</taxon>
        <taxon>Ecdysozoa</taxon>
        <taxon>Arthropoda</taxon>
        <taxon>Crustacea</taxon>
        <taxon>Multicrustacea</taxon>
        <taxon>Malacostraca</taxon>
        <taxon>Eumalacostraca</taxon>
        <taxon>Eucarida</taxon>
        <taxon>Decapoda</taxon>
        <taxon>Pleocyemata</taxon>
        <taxon>Astacidea</taxon>
        <taxon>Nephropoidea</taxon>
        <taxon>Nephropidae</taxon>
        <taxon>Homarus</taxon>
    </lineage>
</organism>
<evidence type="ECO:0000256" key="5">
    <source>
        <dbReference type="ARBA" id="ARBA00022801"/>
    </source>
</evidence>
<keyword evidence="14" id="KW-1185">Reference proteome</keyword>
<evidence type="ECO:0000256" key="8">
    <source>
        <dbReference type="PIRSR" id="PIRSR634016-1"/>
    </source>
</evidence>
<dbReference type="PANTHER" id="PTHR11533">
    <property type="entry name" value="PROTEASE M1 ZINC METALLOPROTEASE"/>
    <property type="match status" value="1"/>
</dbReference>
<dbReference type="InterPro" id="IPR050344">
    <property type="entry name" value="Peptidase_M1_aminopeptidases"/>
</dbReference>
<keyword evidence="10" id="KW-0472">Membrane</keyword>
<dbReference type="InterPro" id="IPR014782">
    <property type="entry name" value="Peptidase_M1_dom"/>
</dbReference>
<keyword evidence="4 9" id="KW-0479">Metal-binding</keyword>
<dbReference type="PRINTS" id="PR00756">
    <property type="entry name" value="ALADIPTASE"/>
</dbReference>
<dbReference type="PANTHER" id="PTHR11533:SF294">
    <property type="entry name" value="THYROTROPIN-RELEASING HORMONE-DEGRADING ECTOENZYME"/>
    <property type="match status" value="1"/>
</dbReference>
<feature type="transmembrane region" description="Helical" evidence="10">
    <location>
        <begin position="12"/>
        <end position="31"/>
    </location>
</feature>
<feature type="active site" description="Proton acceptor" evidence="8">
    <location>
        <position position="383"/>
    </location>
</feature>
<dbReference type="GO" id="GO:0005737">
    <property type="term" value="C:cytoplasm"/>
    <property type="evidence" value="ECO:0007669"/>
    <property type="project" value="TreeGrafter"/>
</dbReference>
<evidence type="ECO:0000256" key="10">
    <source>
        <dbReference type="SAM" id="Phobius"/>
    </source>
</evidence>
<protein>
    <submittedName>
        <fullName evidence="13">Aminopeptidase N-like 7</fullName>
    </submittedName>
</protein>
<dbReference type="Proteomes" id="UP000747542">
    <property type="component" value="Unassembled WGS sequence"/>
</dbReference>
<dbReference type="GO" id="GO:0006508">
    <property type="term" value="P:proteolysis"/>
    <property type="evidence" value="ECO:0007669"/>
    <property type="project" value="UniProtKB-KW"/>
</dbReference>
<dbReference type="SUPFAM" id="SSF55486">
    <property type="entry name" value="Metalloproteases ('zincins'), catalytic domain"/>
    <property type="match status" value="1"/>
</dbReference>
<dbReference type="CDD" id="cd09601">
    <property type="entry name" value="M1_APN-Q_like"/>
    <property type="match status" value="1"/>
</dbReference>
<dbReference type="Pfam" id="PF17900">
    <property type="entry name" value="Peptidase_M1_N"/>
    <property type="match status" value="1"/>
</dbReference>
<gene>
    <name evidence="13" type="primary">ANPEPn-L7</name>
    <name evidence="13" type="ORF">Hamer_G022503</name>
</gene>
<dbReference type="InterPro" id="IPR034016">
    <property type="entry name" value="M1_APN-typ"/>
</dbReference>
<feature type="domain" description="Aminopeptidase N-like N-terminal" evidence="12">
    <location>
        <begin position="155"/>
        <end position="272"/>
    </location>
</feature>
<dbReference type="AlphaFoldDB" id="A0A8J5N3B5"/>
<feature type="binding site" evidence="9">
    <location>
        <position position="405"/>
    </location>
    <ligand>
        <name>Zn(2+)</name>
        <dbReference type="ChEBI" id="CHEBI:29105"/>
        <note>catalytic</note>
    </ligand>
</feature>
<evidence type="ECO:0000256" key="1">
    <source>
        <dbReference type="ARBA" id="ARBA00004609"/>
    </source>
</evidence>
<dbReference type="Gene3D" id="1.10.390.10">
    <property type="entry name" value="Neutral Protease Domain 2"/>
    <property type="match status" value="1"/>
</dbReference>
<evidence type="ECO:0000256" key="4">
    <source>
        <dbReference type="ARBA" id="ARBA00022723"/>
    </source>
</evidence>
<dbReference type="Pfam" id="PF01433">
    <property type="entry name" value="Peptidase_M1"/>
    <property type="match status" value="1"/>
</dbReference>
<dbReference type="SUPFAM" id="SSF63737">
    <property type="entry name" value="Leukotriene A4 hydrolase N-terminal domain"/>
    <property type="match status" value="1"/>
</dbReference>
<evidence type="ECO:0000259" key="11">
    <source>
        <dbReference type="Pfam" id="PF01433"/>
    </source>
</evidence>
<evidence type="ECO:0000256" key="3">
    <source>
        <dbReference type="ARBA" id="ARBA00022670"/>
    </source>
</evidence>
<evidence type="ECO:0000256" key="9">
    <source>
        <dbReference type="PIRSR" id="PIRSR634016-3"/>
    </source>
</evidence>
<keyword evidence="6 9" id="KW-0862">Zinc</keyword>
<keyword evidence="7" id="KW-0482">Metalloprotease</keyword>
<comment type="caution">
    <text evidence="13">The sequence shown here is derived from an EMBL/GenBank/DDBJ whole genome shotgun (WGS) entry which is preliminary data.</text>
</comment>
<dbReference type="GO" id="GO:0005615">
    <property type="term" value="C:extracellular space"/>
    <property type="evidence" value="ECO:0007669"/>
    <property type="project" value="TreeGrafter"/>
</dbReference>
<sequence>MLAGKRDGGGGGAPGSCCLLLLLLVTGPLYTSAFRRLRDELPTLLPLNTLEGQDNQEHFMTTLTSTQQHTTGPKTPVPTTPIEVSQEMSAEEPGPDTPLPRSVRPLHYLVRLQPFLNGNFSVHGFVEVELVAVGEVEDGHSAPTITHFTGHSGVHTFTAHLTKPLNPGRRYRYSMNFYSNLKNTDKGFYSVKYKDEDGGERSLAITKFPPSYARRAFPCFDEPHLKATFDIQLARENNMTSVSLMPLVDTSPLEGQEGWVVDSFLTTPHIPTHSLAFAVSSLAPARNTSLSGLPITVWARQGVLQHTTFLQEFTPRFLTFFEQYFNVSYPLTKLDVVIVPGNETQAISSPGLIVIYQEAAGMYDASSSTSSHKQHVAEVLAHEVSHQWLGNLVTPKTWSHIWLYEGLASYLDNVAVSSVESSWSLNNDQVKDLQKALHKDSLSSSFPLYMPALNSEDIVDFLLNLVFQKGSSVVRMLRHCLSEKTFRTGLTNFIQRQ</sequence>
<comment type="subcellular location">
    <subcellularLocation>
        <location evidence="1">Cell membrane</location>
        <topology evidence="1">Lipid-anchor</topology>
        <topology evidence="1">GPI-anchor</topology>
    </subcellularLocation>
</comment>
<proteinExistence type="inferred from homology"/>